<dbReference type="EMBL" id="AEUN01000095">
    <property type="protein sequence ID" value="EHJ08716.1"/>
    <property type="molecule type" value="Genomic_DNA"/>
</dbReference>
<gene>
    <name evidence="1" type="ORF">SS7213T_02683</name>
</gene>
<proteinExistence type="predicted"/>
<name>G5JGH0_9STAP</name>
<reference evidence="1 2" key="1">
    <citation type="journal article" date="2012" name="BMC Genomics">
        <title>Comparative genomic analysis of the genus Staphylococcus including Staphylococcus aureus and its newly described sister species Staphylococcus simiae.</title>
        <authorList>
            <person name="Suzuki H."/>
            <person name="Lefebure T."/>
            <person name="Pavinski Bitar P."/>
            <person name="Stanhope M.J."/>
        </authorList>
    </citation>
    <scope>NUCLEOTIDE SEQUENCE [LARGE SCALE GENOMIC DNA]</scope>
    <source>
        <strain evidence="1 2">CCM 7213</strain>
    </source>
</reference>
<accession>G5JGH0</accession>
<dbReference type="GO" id="GO:0016020">
    <property type="term" value="C:membrane"/>
    <property type="evidence" value="ECO:0007669"/>
    <property type="project" value="InterPro"/>
</dbReference>
<evidence type="ECO:0000313" key="1">
    <source>
        <dbReference type="EMBL" id="EHJ08716.1"/>
    </source>
</evidence>
<dbReference type="InterPro" id="IPR013783">
    <property type="entry name" value="Ig-like_fold"/>
</dbReference>
<keyword evidence="2" id="KW-1185">Reference proteome</keyword>
<protein>
    <submittedName>
        <fullName evidence="1">Uncharacterized protein</fullName>
    </submittedName>
</protein>
<comment type="caution">
    <text evidence="1">The sequence shown here is derived from an EMBL/GenBank/DDBJ whole genome shotgun (WGS) entry which is preliminary data.</text>
</comment>
<feature type="non-terminal residue" evidence="1">
    <location>
        <position position="37"/>
    </location>
</feature>
<organism evidence="1 2">
    <name type="scientific">Staphylococcus simiae CCM 7213 = CCUG 51256</name>
    <dbReference type="NCBI Taxonomy" id="911238"/>
    <lineage>
        <taxon>Bacteria</taxon>
        <taxon>Bacillati</taxon>
        <taxon>Bacillota</taxon>
        <taxon>Bacilli</taxon>
        <taxon>Bacillales</taxon>
        <taxon>Staphylococcaceae</taxon>
        <taxon>Staphylococcus</taxon>
    </lineage>
</organism>
<feature type="non-terminal residue" evidence="1">
    <location>
        <position position="1"/>
    </location>
</feature>
<evidence type="ECO:0000313" key="2">
    <source>
        <dbReference type="Proteomes" id="UP000005413"/>
    </source>
</evidence>
<dbReference type="InterPro" id="IPR015919">
    <property type="entry name" value="Cadherin-like_sf"/>
</dbReference>
<dbReference type="Pfam" id="PF05345">
    <property type="entry name" value="He_PIG"/>
    <property type="match status" value="1"/>
</dbReference>
<dbReference type="GO" id="GO:0005509">
    <property type="term" value="F:calcium ion binding"/>
    <property type="evidence" value="ECO:0007669"/>
    <property type="project" value="InterPro"/>
</dbReference>
<dbReference type="Gene3D" id="2.60.40.10">
    <property type="entry name" value="Immunoglobulins"/>
    <property type="match status" value="1"/>
</dbReference>
<sequence length="37" mass="3858">FDEATNTISGSPTMVGTYPVTVTTTDAEGNTTTTQFT</sequence>
<dbReference type="SUPFAM" id="SSF49313">
    <property type="entry name" value="Cadherin-like"/>
    <property type="match status" value="1"/>
</dbReference>
<dbReference type="Proteomes" id="UP000005413">
    <property type="component" value="Unassembled WGS sequence"/>
</dbReference>
<dbReference type="AlphaFoldDB" id="G5JGH0"/>